<protein>
    <submittedName>
        <fullName evidence="10">TonB-dependent receptor</fullName>
    </submittedName>
</protein>
<dbReference type="Proteomes" id="UP000061010">
    <property type="component" value="Chromosome"/>
</dbReference>
<feature type="chain" id="PRO_5006588522" evidence="8">
    <location>
        <begin position="31"/>
        <end position="934"/>
    </location>
</feature>
<evidence type="ECO:0000256" key="6">
    <source>
        <dbReference type="ARBA" id="ARBA00023237"/>
    </source>
</evidence>
<keyword evidence="2 7" id="KW-0813">Transport</keyword>
<evidence type="ECO:0000256" key="2">
    <source>
        <dbReference type="ARBA" id="ARBA00022448"/>
    </source>
</evidence>
<dbReference type="EMBL" id="CP012900">
    <property type="protein sequence ID" value="ALJ27502.1"/>
    <property type="molecule type" value="Genomic_DNA"/>
</dbReference>
<dbReference type="InterPro" id="IPR011662">
    <property type="entry name" value="Secretin/TonB_short_N"/>
</dbReference>
<keyword evidence="10" id="KW-0675">Receptor</keyword>
<reference evidence="10 11" key="1">
    <citation type="journal article" date="2015" name="Genome Announc.">
        <title>Complete Genome Sequencing of Stenotrophomonas acidaminiphila ZAC14D2_NAIMI4_2, a Multidrug-Resistant Strain Isolated from Sediments of a Polluted River in Mexico, Uncovers New Antibiotic Resistance Genes and a Novel Class-II Lasso Peptide Biosynthesis Gene Cluster.</title>
        <authorList>
            <person name="Vinuesa P."/>
            <person name="Ochoa-Sanchez L.E."/>
        </authorList>
    </citation>
    <scope>NUCLEOTIDE SEQUENCE [LARGE SCALE GENOMIC DNA]</scope>
    <source>
        <strain evidence="10 11">ZAC14D2_NAIMI4_2</strain>
    </source>
</reference>
<dbReference type="SMART" id="SM00965">
    <property type="entry name" value="STN"/>
    <property type="match status" value="1"/>
</dbReference>
<evidence type="ECO:0000256" key="5">
    <source>
        <dbReference type="ARBA" id="ARBA00023136"/>
    </source>
</evidence>
<dbReference type="GO" id="GO:0009279">
    <property type="term" value="C:cell outer membrane"/>
    <property type="evidence" value="ECO:0007669"/>
    <property type="project" value="UniProtKB-SubCell"/>
</dbReference>
<evidence type="ECO:0000259" key="9">
    <source>
        <dbReference type="SMART" id="SM00965"/>
    </source>
</evidence>
<dbReference type="PATRIC" id="fig|128780.6.peg.1088"/>
<evidence type="ECO:0000313" key="10">
    <source>
        <dbReference type="EMBL" id="ALJ27502.1"/>
    </source>
</evidence>
<dbReference type="InterPro" id="IPR036942">
    <property type="entry name" value="Beta-barrel_TonB_sf"/>
</dbReference>
<keyword evidence="4 7" id="KW-0812">Transmembrane</keyword>
<keyword evidence="11" id="KW-1185">Reference proteome</keyword>
<evidence type="ECO:0000256" key="8">
    <source>
        <dbReference type="SAM" id="SignalP"/>
    </source>
</evidence>
<evidence type="ECO:0000256" key="3">
    <source>
        <dbReference type="ARBA" id="ARBA00022452"/>
    </source>
</evidence>
<dbReference type="Gene3D" id="3.55.50.30">
    <property type="match status" value="1"/>
</dbReference>
<dbReference type="Gene3D" id="2.40.170.20">
    <property type="entry name" value="TonB-dependent receptor, beta-barrel domain"/>
    <property type="match status" value="1"/>
</dbReference>
<name>A0A0S1AXG1_9GAMM</name>
<evidence type="ECO:0000256" key="7">
    <source>
        <dbReference type="PROSITE-ProRule" id="PRU01360"/>
    </source>
</evidence>
<keyword evidence="5 7" id="KW-0472">Membrane</keyword>
<evidence type="ECO:0000256" key="1">
    <source>
        <dbReference type="ARBA" id="ARBA00004571"/>
    </source>
</evidence>
<proteinExistence type="inferred from homology"/>
<accession>A0A0S1AXG1</accession>
<dbReference type="KEGG" id="sacz:AOT14_10900"/>
<sequence precursor="true">MRRLPSPLRVSLLAAALAATPLSPVVPAAAAQSGTNAELPAGPLGRSLAAFASQRGIALAYQPALTTGLQAPALRGPVGDREGLERLLAGSGLRLIALSDGSYTLERAPAGNGTIALAPLRIGAQRAFPYSEGAVLDQAYIQDTNKGNGDLATLLRINPAVQSGETARSSRNGGEIRPADISINGAPFYQNAFLLDGVSVNNDIDPANAFTSVADVNNINDVPSQSQGIAIDTDMLESVTVYDSNVPASFGNFTGGVVDAQTRKAGDALHGKVWLRMARSAWDEVIIPRGQETTWDQSATFAYQPSYDKYKFGVRLEGRTAAGIGMVGTLTRTRSDIPLRGYSAGNASTTDANSKTQTRENTAATLNLDWSNGEGLTLGANLVHAPTDDRYFIMNARDAWFDIKQGGPVLSLRANLERAAWSFNNTLSYSDLESSRRSQVDYWKAWARSDAHDWGVNNSSFEGSWGNIDQHDRKTGYRFEANRAAFDWGASRHTLQSGASYQQRKADYERLNDHFSYLQPYATTRCALSNGSVDSDGCSLSPVQASTGTVAAPILVAGQGQYFRRLTTYHAGRFSVSGNEWAGWVQDDIRMGNWSVRPGLRVEDDNIWNRTTLSPRLATSWDILGNRESVLTAGINRYYGRNFFSYLLREGRERLTEIKLRTSSSTSWDSVTGTLATSTNRISEVDIPHTDEWTLGFDQHWKGWDVSLKYVNRDNKDEVLRQSVRSGDASGYYSTSVYQYVNKGRSRSSIHTLSAAPAQTLDWGRSHTRLQFAFDYTDTKRNYTDYQTSWSDASDERVLYKGEPVWLYDLPARDFARKWTARLSTQTRLPLGHGELLWSNFLRYRAGFRDIVRDGSGDYNGESLDAYVDRDYPRAFTFDSTFEYTLELPREQQAYARVEVANILNRANKISGTTSSSMYYEAGRSFWLELGYRF</sequence>
<gene>
    <name evidence="10" type="ORF">AOT14_10900</name>
</gene>
<evidence type="ECO:0000256" key="4">
    <source>
        <dbReference type="ARBA" id="ARBA00022692"/>
    </source>
</evidence>
<evidence type="ECO:0000313" key="11">
    <source>
        <dbReference type="Proteomes" id="UP000061010"/>
    </source>
</evidence>
<dbReference type="InterPro" id="IPR037066">
    <property type="entry name" value="Plug_dom_sf"/>
</dbReference>
<dbReference type="AlphaFoldDB" id="A0A0S1AXG1"/>
<dbReference type="PROSITE" id="PS52016">
    <property type="entry name" value="TONB_DEPENDENT_REC_3"/>
    <property type="match status" value="1"/>
</dbReference>
<dbReference type="SUPFAM" id="SSF56935">
    <property type="entry name" value="Porins"/>
    <property type="match status" value="1"/>
</dbReference>
<dbReference type="Gene3D" id="2.170.130.10">
    <property type="entry name" value="TonB-dependent receptor, plug domain"/>
    <property type="match status" value="1"/>
</dbReference>
<feature type="domain" description="Secretin/TonB short N-terminal" evidence="9">
    <location>
        <begin position="57"/>
        <end position="108"/>
    </location>
</feature>
<keyword evidence="3 7" id="KW-1134">Transmembrane beta strand</keyword>
<comment type="subcellular location">
    <subcellularLocation>
        <location evidence="1 7">Cell outer membrane</location>
        <topology evidence="1 7">Multi-pass membrane protein</topology>
    </subcellularLocation>
</comment>
<dbReference type="InterPro" id="IPR039426">
    <property type="entry name" value="TonB-dep_rcpt-like"/>
</dbReference>
<keyword evidence="6 7" id="KW-0998">Cell outer membrane</keyword>
<comment type="similarity">
    <text evidence="7">Belongs to the TonB-dependent receptor family.</text>
</comment>
<organism evidence="10 11">
    <name type="scientific">Stenotrophomonas acidaminiphila</name>
    <dbReference type="NCBI Taxonomy" id="128780"/>
    <lineage>
        <taxon>Bacteria</taxon>
        <taxon>Pseudomonadati</taxon>
        <taxon>Pseudomonadota</taxon>
        <taxon>Gammaproteobacteria</taxon>
        <taxon>Lysobacterales</taxon>
        <taxon>Lysobacteraceae</taxon>
        <taxon>Stenotrophomonas</taxon>
    </lineage>
</organism>
<feature type="signal peptide" evidence="8">
    <location>
        <begin position="1"/>
        <end position="30"/>
    </location>
</feature>
<keyword evidence="8" id="KW-0732">Signal</keyword>